<dbReference type="InParanoid" id="A0A3A9JWG4"/>
<organism evidence="1 4">
    <name type="scientific">Teichococcus wenyumeiae</name>
    <dbReference type="NCBI Taxonomy" id="2478470"/>
    <lineage>
        <taxon>Bacteria</taxon>
        <taxon>Pseudomonadati</taxon>
        <taxon>Pseudomonadota</taxon>
        <taxon>Alphaproteobacteria</taxon>
        <taxon>Acetobacterales</taxon>
        <taxon>Roseomonadaceae</taxon>
        <taxon>Roseomonas</taxon>
    </lineage>
</organism>
<proteinExistence type="predicted"/>
<dbReference type="AlphaFoldDB" id="A0A3A9JWG4"/>
<reference evidence="1 4" key="1">
    <citation type="submission" date="2018-09" db="EMBL/GenBank/DDBJ databases">
        <title>Roseomonas sp. nov., isolated from feces of Tibetan antelopes in the Qinghai-Tibet plateau, China.</title>
        <authorList>
            <person name="Tian Z."/>
        </authorList>
    </citation>
    <scope>NUCLEOTIDE SEQUENCE [LARGE SCALE GENOMIC DNA]</scope>
    <source>
        <strain evidence="2 3">Z23</strain>
        <strain evidence="1 4">Z24</strain>
    </source>
</reference>
<name>A0A3A9JWG4_9PROT</name>
<sequence length="84" mass="9104">MFFKLMCLDRSYFLSRDPQFFEHYPDAVAAAGNAMQTVEQGSVIEVVRDNQVLLRMRCEKAPQAGTALGSAMPVASGAGASLPH</sequence>
<gene>
    <name evidence="1" type="ORF">D6Z83_14835</name>
    <name evidence="2" type="ORF">EBE87_23855</name>
</gene>
<dbReference type="EMBL" id="RFLX01000037">
    <property type="protein sequence ID" value="RMI17122.1"/>
    <property type="molecule type" value="Genomic_DNA"/>
</dbReference>
<keyword evidence="3" id="KW-1185">Reference proteome</keyword>
<dbReference type="EMBL" id="RAQU01000089">
    <property type="protein sequence ID" value="RKK03389.1"/>
    <property type="molecule type" value="Genomic_DNA"/>
</dbReference>
<protein>
    <submittedName>
        <fullName evidence="1">Uncharacterized protein</fullName>
    </submittedName>
</protein>
<dbReference type="Proteomes" id="UP000278036">
    <property type="component" value="Unassembled WGS sequence"/>
</dbReference>
<evidence type="ECO:0000313" key="1">
    <source>
        <dbReference type="EMBL" id="RKK03389.1"/>
    </source>
</evidence>
<dbReference type="RefSeq" id="WP_120639068.1">
    <property type="nucleotide sequence ID" value="NZ_RAQU01000089.1"/>
</dbReference>
<evidence type="ECO:0000313" key="2">
    <source>
        <dbReference type="EMBL" id="RMI17122.1"/>
    </source>
</evidence>
<evidence type="ECO:0000313" key="4">
    <source>
        <dbReference type="Proteomes" id="UP000278036"/>
    </source>
</evidence>
<comment type="caution">
    <text evidence="1">The sequence shown here is derived from an EMBL/GenBank/DDBJ whole genome shotgun (WGS) entry which is preliminary data.</text>
</comment>
<accession>A0A3A9JWG4</accession>
<evidence type="ECO:0000313" key="3">
    <source>
        <dbReference type="Proteomes" id="UP000274097"/>
    </source>
</evidence>
<dbReference type="Proteomes" id="UP000274097">
    <property type="component" value="Unassembled WGS sequence"/>
</dbReference>